<dbReference type="AlphaFoldDB" id="A0A6G6Y2Y0"/>
<name>A0A6G6Y2Y0_9SPHN</name>
<dbReference type="KEGG" id="spzr:G5C33_03405"/>
<sequence length="49" mass="5206">MAGWTIEPGDIADLTTPVAMRGSLRVDDVMPDDIFDMIVAIASLVTGID</sequence>
<evidence type="ECO:0000313" key="2">
    <source>
        <dbReference type="Proteomes" id="UP000501568"/>
    </source>
</evidence>
<dbReference type="RefSeq" id="WP_165325926.1">
    <property type="nucleotide sequence ID" value="NZ_CP049109.1"/>
</dbReference>
<dbReference type="EMBL" id="CP049109">
    <property type="protein sequence ID" value="QIG78926.1"/>
    <property type="molecule type" value="Genomic_DNA"/>
</dbReference>
<gene>
    <name evidence="1" type="ORF">G5C33_03405</name>
</gene>
<proteinExistence type="predicted"/>
<accession>A0A6G6Y2Y0</accession>
<keyword evidence="2" id="KW-1185">Reference proteome</keyword>
<evidence type="ECO:0000313" key="1">
    <source>
        <dbReference type="EMBL" id="QIG78926.1"/>
    </source>
</evidence>
<reference evidence="1 2" key="1">
    <citation type="submission" date="2020-02" db="EMBL/GenBank/DDBJ databases">
        <authorList>
            <person name="Zheng R.K."/>
            <person name="Sun C.M."/>
        </authorList>
    </citation>
    <scope>NUCLEOTIDE SEQUENCE [LARGE SCALE GENOMIC DNA]</scope>
    <source>
        <strain evidence="2">zrk23</strain>
    </source>
</reference>
<organism evidence="1 2">
    <name type="scientific">Stakelama tenebrarum</name>
    <dbReference type="NCBI Taxonomy" id="2711215"/>
    <lineage>
        <taxon>Bacteria</taxon>
        <taxon>Pseudomonadati</taxon>
        <taxon>Pseudomonadota</taxon>
        <taxon>Alphaproteobacteria</taxon>
        <taxon>Sphingomonadales</taxon>
        <taxon>Sphingomonadaceae</taxon>
        <taxon>Stakelama</taxon>
    </lineage>
</organism>
<protein>
    <submittedName>
        <fullName evidence="1">Uncharacterized protein</fullName>
    </submittedName>
</protein>
<dbReference type="Proteomes" id="UP000501568">
    <property type="component" value="Chromosome"/>
</dbReference>